<feature type="compositionally biased region" description="Basic and acidic residues" evidence="1">
    <location>
        <begin position="260"/>
        <end position="271"/>
    </location>
</feature>
<feature type="region of interest" description="Disordered" evidence="1">
    <location>
        <begin position="208"/>
        <end position="227"/>
    </location>
</feature>
<dbReference type="Gene3D" id="1.10.10.60">
    <property type="entry name" value="Homeodomain-like"/>
    <property type="match status" value="1"/>
</dbReference>
<gene>
    <name evidence="4" type="ORF">TSTA_037190</name>
</gene>
<dbReference type="HOGENOM" id="CLU_032506_0_0_1"/>
<feature type="compositionally biased region" description="Basic and acidic residues" evidence="1">
    <location>
        <begin position="147"/>
        <end position="164"/>
    </location>
</feature>
<dbReference type="OrthoDB" id="2143914at2759"/>
<dbReference type="PROSITE" id="PS51294">
    <property type="entry name" value="HTH_MYB"/>
    <property type="match status" value="1"/>
</dbReference>
<feature type="domain" description="HTH myb-type" evidence="3">
    <location>
        <begin position="480"/>
        <end position="534"/>
    </location>
</feature>
<evidence type="ECO:0000259" key="3">
    <source>
        <dbReference type="PROSITE" id="PS51294"/>
    </source>
</evidence>
<feature type="compositionally biased region" description="Pro residues" evidence="1">
    <location>
        <begin position="33"/>
        <end position="43"/>
    </location>
</feature>
<evidence type="ECO:0000313" key="4">
    <source>
        <dbReference type="EMBL" id="EED20499.1"/>
    </source>
</evidence>
<protein>
    <submittedName>
        <fullName evidence="4">Uncharacterized protein</fullName>
    </submittedName>
</protein>
<feature type="compositionally biased region" description="Low complexity" evidence="1">
    <location>
        <begin position="17"/>
        <end position="26"/>
    </location>
</feature>
<sequence>MINLDAIIPYQPPFPSKPSKSSKSSKITTLPSKFPPLIHPLPQKPDSSPIQSYQSMPNFISIPVDQEQTSRKPLSTNAFDTELAAWSDMAVKNTTVVSTTAEDKGEWQQDRNGSESLTDNSESLSSDIRSDSPSASVMFQGPARAHSPHEESTKLIDSSRRYGTHDSTNPDLLSENAISVAIAHSDNVEELHVNDCASDLQSAETLTHQPDIDVRGSGPESQDIPSEEGEFTPIALPLNVISSVNGETGLTQQDQGDDPDSLHSCEGDHSTNEPASIQSQDPAPSGSSEQNEICHRENCAVPIVIPAAQSPKPRKRPYHLRTETQTYRTDPLDESDEFDDSNDDDYVDRAQHVEHRRHSTKRPKYQPIISSDPMEPEAVAGFKLGDLSLPNLRTVQRGVLTCEFFPSQIMYSFSWAEGRGCSDECSPNNNNTLSKGDSRCEVNSTQGSDLHTFSKDKTTKKIGDNQRTSHLNTRQSGLGEKRKHRKAWTNEEDVRLKLLKGKGNLSWSQILRHFPNRTEGALQFRYSKFLKNSTSRPSVIPSHDVTDRNITLPSSPHSSRHQHGDRPSQSATESTLRSRYGPARCRRAVERYSP</sequence>
<feature type="region of interest" description="Disordered" evidence="1">
    <location>
        <begin position="1"/>
        <end position="54"/>
    </location>
</feature>
<feature type="compositionally biased region" description="Basic residues" evidence="1">
    <location>
        <begin position="354"/>
        <end position="364"/>
    </location>
</feature>
<feature type="compositionally biased region" description="Polar residues" evidence="1">
    <location>
        <begin position="567"/>
        <end position="577"/>
    </location>
</feature>
<dbReference type="AlphaFoldDB" id="B8M8I6"/>
<feature type="compositionally biased region" description="Polar residues" evidence="1">
    <location>
        <begin position="45"/>
        <end position="54"/>
    </location>
</feature>
<dbReference type="InterPro" id="IPR017930">
    <property type="entry name" value="Myb_dom"/>
</dbReference>
<dbReference type="SUPFAM" id="SSF46689">
    <property type="entry name" value="Homeodomain-like"/>
    <property type="match status" value="1"/>
</dbReference>
<feature type="compositionally biased region" description="Basic and acidic residues" evidence="1">
    <location>
        <begin position="101"/>
        <end position="113"/>
    </location>
</feature>
<feature type="domain" description="Myb-like" evidence="2">
    <location>
        <begin position="480"/>
        <end position="530"/>
    </location>
</feature>
<dbReference type="InterPro" id="IPR009057">
    <property type="entry name" value="Homeodomain-like_sf"/>
</dbReference>
<evidence type="ECO:0000313" key="5">
    <source>
        <dbReference type="Proteomes" id="UP000001745"/>
    </source>
</evidence>
<feature type="compositionally biased region" description="Polar residues" evidence="1">
    <location>
        <begin position="465"/>
        <end position="476"/>
    </location>
</feature>
<accession>B8M8I6</accession>
<dbReference type="InterPro" id="IPR001005">
    <property type="entry name" value="SANT/Myb"/>
</dbReference>
<feature type="region of interest" description="Disordered" evidence="1">
    <location>
        <begin position="97"/>
        <end position="171"/>
    </location>
</feature>
<dbReference type="EMBL" id="EQ962654">
    <property type="protein sequence ID" value="EED20499.1"/>
    <property type="molecule type" value="Genomic_DNA"/>
</dbReference>
<feature type="compositionally biased region" description="Low complexity" evidence="1">
    <location>
        <begin position="119"/>
        <end position="136"/>
    </location>
</feature>
<dbReference type="GeneID" id="8100565"/>
<feature type="region of interest" description="Disordered" evidence="1">
    <location>
        <begin position="248"/>
        <end position="292"/>
    </location>
</feature>
<evidence type="ECO:0000256" key="1">
    <source>
        <dbReference type="SAM" id="MobiDB-lite"/>
    </source>
</evidence>
<dbReference type="Pfam" id="PF13921">
    <property type="entry name" value="Myb_DNA-bind_6"/>
    <property type="match status" value="1"/>
</dbReference>
<proteinExistence type="predicted"/>
<feature type="compositionally biased region" description="Acidic residues" evidence="1">
    <location>
        <begin position="332"/>
        <end position="344"/>
    </location>
</feature>
<dbReference type="PROSITE" id="PS50090">
    <property type="entry name" value="MYB_LIKE"/>
    <property type="match status" value="1"/>
</dbReference>
<feature type="compositionally biased region" description="Polar residues" evidence="1">
    <location>
        <begin position="272"/>
        <end position="291"/>
    </location>
</feature>
<dbReference type="CDD" id="cd00167">
    <property type="entry name" value="SANT"/>
    <property type="match status" value="1"/>
</dbReference>
<dbReference type="PhylomeDB" id="B8M8I6"/>
<dbReference type="SMART" id="SM00717">
    <property type="entry name" value="SANT"/>
    <property type="match status" value="1"/>
</dbReference>
<feature type="compositionally biased region" description="Basic and acidic residues" evidence="1">
    <location>
        <begin position="452"/>
        <end position="464"/>
    </location>
</feature>
<evidence type="ECO:0000259" key="2">
    <source>
        <dbReference type="PROSITE" id="PS50090"/>
    </source>
</evidence>
<feature type="region of interest" description="Disordered" evidence="1">
    <location>
        <begin position="304"/>
        <end position="344"/>
    </location>
</feature>
<dbReference type="InParanoid" id="B8M8I6"/>
<feature type="region of interest" description="Disordered" evidence="1">
    <location>
        <begin position="533"/>
        <end position="594"/>
    </location>
</feature>
<feature type="region of interest" description="Disordered" evidence="1">
    <location>
        <begin position="353"/>
        <end position="372"/>
    </location>
</feature>
<dbReference type="RefSeq" id="XP_002480933.1">
    <property type="nucleotide sequence ID" value="XM_002480888.1"/>
</dbReference>
<reference evidence="5" key="1">
    <citation type="journal article" date="2015" name="Genome Announc.">
        <title>Genome sequence of the AIDS-associated pathogen Penicillium marneffei (ATCC18224) and its near taxonomic relative Talaromyces stipitatus (ATCC10500).</title>
        <authorList>
            <person name="Nierman W.C."/>
            <person name="Fedorova-Abrams N.D."/>
            <person name="Andrianopoulos A."/>
        </authorList>
    </citation>
    <scope>NUCLEOTIDE SEQUENCE [LARGE SCALE GENOMIC DNA]</scope>
    <source>
        <strain evidence="5">ATCC 10500 / CBS 375.48 / QM 6759 / NRRL 1006</strain>
    </source>
</reference>
<keyword evidence="5" id="KW-1185">Reference proteome</keyword>
<feature type="compositionally biased region" description="Polar residues" evidence="1">
    <location>
        <begin position="432"/>
        <end position="451"/>
    </location>
</feature>
<organism evidence="4 5">
    <name type="scientific">Talaromyces stipitatus (strain ATCC 10500 / CBS 375.48 / QM 6759 / NRRL 1006)</name>
    <name type="common">Penicillium stipitatum</name>
    <dbReference type="NCBI Taxonomy" id="441959"/>
    <lineage>
        <taxon>Eukaryota</taxon>
        <taxon>Fungi</taxon>
        <taxon>Dikarya</taxon>
        <taxon>Ascomycota</taxon>
        <taxon>Pezizomycotina</taxon>
        <taxon>Eurotiomycetes</taxon>
        <taxon>Eurotiomycetidae</taxon>
        <taxon>Eurotiales</taxon>
        <taxon>Trichocomaceae</taxon>
        <taxon>Talaromyces</taxon>
        <taxon>Talaromyces sect. Talaromyces</taxon>
    </lineage>
</organism>
<dbReference type="VEuPathDB" id="FungiDB:TSTA_037190"/>
<dbReference type="Proteomes" id="UP000001745">
    <property type="component" value="Unassembled WGS sequence"/>
</dbReference>
<feature type="region of interest" description="Disordered" evidence="1">
    <location>
        <begin position="432"/>
        <end position="487"/>
    </location>
</feature>
<feature type="compositionally biased region" description="Polar residues" evidence="1">
    <location>
        <begin position="548"/>
        <end position="557"/>
    </location>
</feature>
<name>B8M8I6_TALSN</name>